<proteinExistence type="predicted"/>
<organism evidence="1 2">
    <name type="scientific">Lactiplantibacillus pentosus</name>
    <name type="common">Lactobacillus pentosus</name>
    <dbReference type="NCBI Taxonomy" id="1589"/>
    <lineage>
        <taxon>Bacteria</taxon>
        <taxon>Bacillati</taxon>
        <taxon>Bacillota</taxon>
        <taxon>Bacilli</taxon>
        <taxon>Lactobacillales</taxon>
        <taxon>Lactobacillaceae</taxon>
        <taxon>Lactiplantibacillus</taxon>
    </lineage>
</organism>
<name>A0AB37RDF4_LACPE</name>
<dbReference type="Proteomes" id="UP000281061">
    <property type="component" value="Unassembled WGS sequence"/>
</dbReference>
<evidence type="ECO:0000313" key="1">
    <source>
        <dbReference type="EMBL" id="RMW52042.1"/>
    </source>
</evidence>
<dbReference type="AlphaFoldDB" id="A0AB37RDF4"/>
<gene>
    <name evidence="1" type="ORF">D6U17_15015</name>
</gene>
<sequence>MHYNEHKDKWRCLKCQAVILIF</sequence>
<evidence type="ECO:0008006" key="3">
    <source>
        <dbReference type="Google" id="ProtNLM"/>
    </source>
</evidence>
<comment type="caution">
    <text evidence="1">The sequence shown here is derived from an EMBL/GenBank/DDBJ whole genome shotgun (WGS) entry which is preliminary data.</text>
</comment>
<dbReference type="EMBL" id="RDCL01000095">
    <property type="protein sequence ID" value="RMW52042.1"/>
    <property type="molecule type" value="Genomic_DNA"/>
</dbReference>
<accession>A0AB37RDF4</accession>
<evidence type="ECO:0000313" key="2">
    <source>
        <dbReference type="Proteomes" id="UP000281061"/>
    </source>
</evidence>
<reference evidence="1 2" key="1">
    <citation type="submission" date="2018-10" db="EMBL/GenBank/DDBJ databases">
        <title>Genome sequences of five Lactobacillus pentosus strains isolated from brines of traditionally fermented spanish-style green table olives and differences between them.</title>
        <authorList>
            <person name="Jimenez Diaz R."/>
        </authorList>
    </citation>
    <scope>NUCLEOTIDE SEQUENCE [LARGE SCALE GENOMIC DNA]</scope>
    <source>
        <strain evidence="1 2">IG8</strain>
    </source>
</reference>
<protein>
    <recommendedName>
        <fullName evidence="3">Transposase</fullName>
    </recommendedName>
</protein>